<protein>
    <submittedName>
        <fullName evidence="2">ABC transporter permease</fullName>
    </submittedName>
</protein>
<feature type="transmembrane region" description="Helical" evidence="1">
    <location>
        <begin position="61"/>
        <end position="80"/>
    </location>
</feature>
<evidence type="ECO:0000313" key="2">
    <source>
        <dbReference type="EMBL" id="WAX58682.1"/>
    </source>
</evidence>
<keyword evidence="1" id="KW-0812">Transmembrane</keyword>
<organism evidence="2 3">
    <name type="scientific">Jatrophihabitans cynanchi</name>
    <dbReference type="NCBI Taxonomy" id="2944128"/>
    <lineage>
        <taxon>Bacteria</taxon>
        <taxon>Bacillati</taxon>
        <taxon>Actinomycetota</taxon>
        <taxon>Actinomycetes</taxon>
        <taxon>Jatrophihabitantales</taxon>
        <taxon>Jatrophihabitantaceae</taxon>
        <taxon>Jatrophihabitans</taxon>
    </lineage>
</organism>
<keyword evidence="1" id="KW-1133">Transmembrane helix</keyword>
<keyword evidence="3" id="KW-1185">Reference proteome</keyword>
<feature type="transmembrane region" description="Helical" evidence="1">
    <location>
        <begin position="21"/>
        <end position="41"/>
    </location>
</feature>
<gene>
    <name evidence="2" type="ORF">M6B22_07935</name>
</gene>
<dbReference type="EMBL" id="CP097463">
    <property type="protein sequence ID" value="WAX58682.1"/>
    <property type="molecule type" value="Genomic_DNA"/>
</dbReference>
<feature type="transmembrane region" description="Helical" evidence="1">
    <location>
        <begin position="228"/>
        <end position="250"/>
    </location>
</feature>
<dbReference type="RefSeq" id="WP_269445225.1">
    <property type="nucleotide sequence ID" value="NZ_CP097463.1"/>
</dbReference>
<evidence type="ECO:0000313" key="3">
    <source>
        <dbReference type="Proteomes" id="UP001164693"/>
    </source>
</evidence>
<feature type="transmembrane region" description="Helical" evidence="1">
    <location>
        <begin position="146"/>
        <end position="170"/>
    </location>
</feature>
<reference evidence="2" key="1">
    <citation type="submission" date="2022-05" db="EMBL/GenBank/DDBJ databases">
        <title>Jatrophihabitans sp. SB3-54 whole genome sequence.</title>
        <authorList>
            <person name="Suh M.K."/>
            <person name="Eom M.K."/>
            <person name="Kim J.S."/>
            <person name="Kim H.S."/>
            <person name="Do H.E."/>
            <person name="Shin Y.K."/>
            <person name="Lee J.-S."/>
        </authorList>
    </citation>
    <scope>NUCLEOTIDE SEQUENCE</scope>
    <source>
        <strain evidence="2">SB3-54</strain>
    </source>
</reference>
<name>A0ABY7K567_9ACTN</name>
<dbReference type="Proteomes" id="UP001164693">
    <property type="component" value="Chromosome"/>
</dbReference>
<keyword evidence="1" id="KW-0472">Membrane</keyword>
<evidence type="ECO:0000256" key="1">
    <source>
        <dbReference type="SAM" id="Phobius"/>
    </source>
</evidence>
<proteinExistence type="predicted"/>
<accession>A0ABY7K567</accession>
<sequence length="254" mass="25824">MSSLSMEWHKLLPLQRTSRTVAVAIGLAVVVSAVVAAAMAGSAAHMSAVERGRFDSIGTSLQGINAAVLAVGVFGVLCITREYATGMITTTFLAQPARLRVLAAKLGTHSAVACIAAAGACAAAYAVGQALLGTAGLSVGWGAHNLARALGAGALYLVLICVWGVAIGALTRSSASAITWLASLLVVAPVIVQILPESVVHLVGRWLPSQVGMQAIAGHSDPHSFAPWTGLAVLTGYVAATLVAGAWRMVRVDP</sequence>
<feature type="transmembrane region" description="Helical" evidence="1">
    <location>
        <begin position="101"/>
        <end position="126"/>
    </location>
</feature>
<feature type="transmembrane region" description="Helical" evidence="1">
    <location>
        <begin position="177"/>
        <end position="196"/>
    </location>
</feature>